<gene>
    <name evidence="1" type="ORF">LY89DRAFT_228270</name>
</gene>
<sequence length="86" mass="9913">MHHLSSLSLHFSCLRSFIACPPCSSRLVSKVRIIPSIYKYTTSDRGLTSLLEFLRINFNSYRLHSLQCRIAQISRTRSLSPKRSVE</sequence>
<dbReference type="GeneID" id="28815741"/>
<dbReference type="Proteomes" id="UP000070700">
    <property type="component" value="Unassembled WGS sequence"/>
</dbReference>
<accession>A0A194WUG8</accession>
<dbReference type="AlphaFoldDB" id="A0A194WUG8"/>
<evidence type="ECO:0000313" key="2">
    <source>
        <dbReference type="Proteomes" id="UP000070700"/>
    </source>
</evidence>
<dbReference type="InParanoid" id="A0A194WUG8"/>
<keyword evidence="2" id="KW-1185">Reference proteome</keyword>
<proteinExistence type="predicted"/>
<name>A0A194WUG8_MOLSC</name>
<reference evidence="1 2" key="1">
    <citation type="submission" date="2015-10" db="EMBL/GenBank/DDBJ databases">
        <title>Full genome of DAOMC 229536 Phialocephala scopiformis, a fungal endophyte of spruce producing the potent anti-insectan compound rugulosin.</title>
        <authorList>
            <consortium name="DOE Joint Genome Institute"/>
            <person name="Walker A.K."/>
            <person name="Frasz S.L."/>
            <person name="Seifert K.A."/>
            <person name="Miller J.D."/>
            <person name="Mondo S.J."/>
            <person name="Labutti K."/>
            <person name="Lipzen A."/>
            <person name="Dockter R."/>
            <person name="Kennedy M."/>
            <person name="Grigoriev I.V."/>
            <person name="Spatafora J.W."/>
        </authorList>
    </citation>
    <scope>NUCLEOTIDE SEQUENCE [LARGE SCALE GENOMIC DNA]</scope>
    <source>
        <strain evidence="1 2">CBS 120377</strain>
    </source>
</reference>
<protein>
    <submittedName>
        <fullName evidence="1">Uncharacterized protein</fullName>
    </submittedName>
</protein>
<dbReference type="EMBL" id="KQ947426">
    <property type="protein sequence ID" value="KUJ11605.1"/>
    <property type="molecule type" value="Genomic_DNA"/>
</dbReference>
<evidence type="ECO:0000313" key="1">
    <source>
        <dbReference type="EMBL" id="KUJ11605.1"/>
    </source>
</evidence>
<dbReference type="KEGG" id="psco:LY89DRAFT_228270"/>
<organism evidence="1 2">
    <name type="scientific">Mollisia scopiformis</name>
    <name type="common">Conifer needle endophyte fungus</name>
    <name type="synonym">Phialocephala scopiformis</name>
    <dbReference type="NCBI Taxonomy" id="149040"/>
    <lineage>
        <taxon>Eukaryota</taxon>
        <taxon>Fungi</taxon>
        <taxon>Dikarya</taxon>
        <taxon>Ascomycota</taxon>
        <taxon>Pezizomycotina</taxon>
        <taxon>Leotiomycetes</taxon>
        <taxon>Helotiales</taxon>
        <taxon>Mollisiaceae</taxon>
        <taxon>Mollisia</taxon>
    </lineage>
</organism>
<dbReference type="RefSeq" id="XP_018065960.1">
    <property type="nucleotide sequence ID" value="XM_018206015.1"/>
</dbReference>